<keyword evidence="2" id="KW-1185">Reference proteome</keyword>
<dbReference type="Proteomes" id="UP000620262">
    <property type="component" value="Unassembled WGS sequence"/>
</dbReference>
<sequence length="38" mass="4123">MALNFKAAMAFPERLTLVAMSPAAVDLSLKIGPDFQRT</sequence>
<comment type="caution">
    <text evidence="1">The sequence shown here is derived from an EMBL/GenBank/DDBJ whole genome shotgun (WGS) entry which is preliminary data.</text>
</comment>
<evidence type="ECO:0000313" key="1">
    <source>
        <dbReference type="EMBL" id="MBE1506781.1"/>
    </source>
</evidence>
<gene>
    <name evidence="1" type="ORF">H4W29_003962</name>
</gene>
<protein>
    <submittedName>
        <fullName evidence="1">Uncharacterized protein</fullName>
    </submittedName>
</protein>
<reference evidence="1 2" key="1">
    <citation type="submission" date="2020-10" db="EMBL/GenBank/DDBJ databases">
        <title>Sequencing the genomes of 1000 actinobacteria strains.</title>
        <authorList>
            <person name="Klenk H.-P."/>
        </authorList>
    </citation>
    <scope>NUCLEOTIDE SEQUENCE [LARGE SCALE GENOMIC DNA]</scope>
    <source>
        <strain evidence="1 2">DSM 7307</strain>
    </source>
</reference>
<dbReference type="EMBL" id="JADBEC010000001">
    <property type="protein sequence ID" value="MBE1506781.1"/>
    <property type="molecule type" value="Genomic_DNA"/>
</dbReference>
<accession>A0ABR9IUB4</accession>
<proteinExistence type="predicted"/>
<name>A0ABR9IUB4_RHIVS</name>
<evidence type="ECO:0000313" key="2">
    <source>
        <dbReference type="Proteomes" id="UP000620262"/>
    </source>
</evidence>
<organism evidence="1 2">
    <name type="scientific">Rhizobium viscosum</name>
    <name type="common">Arthrobacter viscosus</name>
    <dbReference type="NCBI Taxonomy" id="1673"/>
    <lineage>
        <taxon>Bacteria</taxon>
        <taxon>Pseudomonadati</taxon>
        <taxon>Pseudomonadota</taxon>
        <taxon>Alphaproteobacteria</taxon>
        <taxon>Hyphomicrobiales</taxon>
        <taxon>Rhizobiaceae</taxon>
        <taxon>Rhizobium/Agrobacterium group</taxon>
        <taxon>Rhizobium</taxon>
    </lineage>
</organism>